<accession>A0A9P6C5N0</accession>
<comment type="function">
    <text evidence="8">Component of the Mediator complex, a coactivator involved in the regulated transcription of nearly all RNA polymerase II-dependent genes. Mediator functions as a bridge to convey information from gene-specific regulatory proteins to the basal RNA polymerase II transcription machinery. Mediator is recruited to promoters by direct interactions with regulatory proteins and serves as a scaffold for the assembly of a functional preinitiation complex with RNA polymerase II and the general transcription factors.</text>
</comment>
<evidence type="ECO:0000256" key="9">
    <source>
        <dbReference type="SAM" id="MobiDB-lite"/>
    </source>
</evidence>
<dbReference type="GO" id="GO:0003712">
    <property type="term" value="F:transcription coregulator activity"/>
    <property type="evidence" value="ECO:0007669"/>
    <property type="project" value="InterPro"/>
</dbReference>
<evidence type="ECO:0000256" key="3">
    <source>
        <dbReference type="ARBA" id="ARBA00019610"/>
    </source>
</evidence>
<dbReference type="OrthoDB" id="10251234at2759"/>
<keyword evidence="5 8" id="KW-0804">Transcription</keyword>
<feature type="compositionally biased region" description="Basic and acidic residues" evidence="9">
    <location>
        <begin position="91"/>
        <end position="110"/>
    </location>
</feature>
<keyword evidence="11" id="KW-1185">Reference proteome</keyword>
<feature type="region of interest" description="Disordered" evidence="9">
    <location>
        <begin position="71"/>
        <end position="110"/>
    </location>
</feature>
<evidence type="ECO:0000256" key="1">
    <source>
        <dbReference type="ARBA" id="ARBA00004123"/>
    </source>
</evidence>
<organism evidence="10 11">
    <name type="scientific">Macrolepiota fuliginosa MF-IS2</name>
    <dbReference type="NCBI Taxonomy" id="1400762"/>
    <lineage>
        <taxon>Eukaryota</taxon>
        <taxon>Fungi</taxon>
        <taxon>Dikarya</taxon>
        <taxon>Basidiomycota</taxon>
        <taxon>Agaricomycotina</taxon>
        <taxon>Agaricomycetes</taxon>
        <taxon>Agaricomycetidae</taxon>
        <taxon>Agaricales</taxon>
        <taxon>Agaricineae</taxon>
        <taxon>Agaricaceae</taxon>
        <taxon>Macrolepiota</taxon>
    </lineage>
</organism>
<comment type="caution">
    <text evidence="10">The sequence shown here is derived from an EMBL/GenBank/DDBJ whole genome shotgun (WGS) entry which is preliminary data.</text>
</comment>
<evidence type="ECO:0000256" key="4">
    <source>
        <dbReference type="ARBA" id="ARBA00023015"/>
    </source>
</evidence>
<evidence type="ECO:0000256" key="7">
    <source>
        <dbReference type="ARBA" id="ARBA00032014"/>
    </source>
</evidence>
<dbReference type="PANTHER" id="PTHR13114:SF7">
    <property type="entry name" value="MEDIATOR OF RNA POLYMERASE II TRANSCRIPTION SUBUNIT 17"/>
    <property type="match status" value="1"/>
</dbReference>
<dbReference type="GO" id="GO:0070847">
    <property type="term" value="C:core mediator complex"/>
    <property type="evidence" value="ECO:0007669"/>
    <property type="project" value="TreeGrafter"/>
</dbReference>
<proteinExistence type="inferred from homology"/>
<keyword evidence="4 8" id="KW-0805">Transcription regulation</keyword>
<dbReference type="AlphaFoldDB" id="A0A9P6C5N0"/>
<feature type="region of interest" description="Disordered" evidence="9">
    <location>
        <begin position="148"/>
        <end position="175"/>
    </location>
</feature>
<dbReference type="GO" id="GO:0006357">
    <property type="term" value="P:regulation of transcription by RNA polymerase II"/>
    <property type="evidence" value="ECO:0007669"/>
    <property type="project" value="InterPro"/>
</dbReference>
<comment type="similarity">
    <text evidence="2 8">Belongs to the Mediator complex subunit 17 family.</text>
</comment>
<dbReference type="InterPro" id="IPR019313">
    <property type="entry name" value="Mediator_Med17"/>
</dbReference>
<keyword evidence="8" id="KW-0010">Activator</keyword>
<gene>
    <name evidence="8" type="primary">MED17</name>
    <name evidence="10" type="ORF">P691DRAFT_802458</name>
</gene>
<feature type="compositionally biased region" description="Polar residues" evidence="9">
    <location>
        <begin position="78"/>
        <end position="90"/>
    </location>
</feature>
<evidence type="ECO:0000256" key="8">
    <source>
        <dbReference type="RuleBase" id="RU364140"/>
    </source>
</evidence>
<protein>
    <recommendedName>
        <fullName evidence="3 8">Mediator of RNA polymerase II transcription subunit 17</fullName>
    </recommendedName>
    <alternativeName>
        <fullName evidence="7 8">Mediator complex subunit 17</fullName>
    </alternativeName>
</protein>
<dbReference type="Proteomes" id="UP000807342">
    <property type="component" value="Unassembled WGS sequence"/>
</dbReference>
<evidence type="ECO:0000256" key="5">
    <source>
        <dbReference type="ARBA" id="ARBA00023163"/>
    </source>
</evidence>
<evidence type="ECO:0000256" key="2">
    <source>
        <dbReference type="ARBA" id="ARBA00005635"/>
    </source>
</evidence>
<comment type="subunit">
    <text evidence="8">Component of the Mediator complex.</text>
</comment>
<evidence type="ECO:0000313" key="10">
    <source>
        <dbReference type="EMBL" id="KAF9453081.1"/>
    </source>
</evidence>
<dbReference type="Pfam" id="PF10156">
    <property type="entry name" value="Med17"/>
    <property type="match status" value="1"/>
</dbReference>
<dbReference type="PANTHER" id="PTHR13114">
    <property type="entry name" value="MEDIATOR OF RNA POLYMERASE II TRANSCRIPTION SUBUNIT 17"/>
    <property type="match status" value="1"/>
</dbReference>
<dbReference type="EMBL" id="MU151065">
    <property type="protein sequence ID" value="KAF9453081.1"/>
    <property type="molecule type" value="Genomic_DNA"/>
</dbReference>
<reference evidence="10" key="1">
    <citation type="submission" date="2020-11" db="EMBL/GenBank/DDBJ databases">
        <authorList>
            <consortium name="DOE Joint Genome Institute"/>
            <person name="Ahrendt S."/>
            <person name="Riley R."/>
            <person name="Andreopoulos W."/>
            <person name="Labutti K."/>
            <person name="Pangilinan J."/>
            <person name="Ruiz-Duenas F.J."/>
            <person name="Barrasa J.M."/>
            <person name="Sanchez-Garcia M."/>
            <person name="Camarero S."/>
            <person name="Miyauchi S."/>
            <person name="Serrano A."/>
            <person name="Linde D."/>
            <person name="Babiker R."/>
            <person name="Drula E."/>
            <person name="Ayuso-Fernandez I."/>
            <person name="Pacheco R."/>
            <person name="Padilla G."/>
            <person name="Ferreira P."/>
            <person name="Barriuso J."/>
            <person name="Kellner H."/>
            <person name="Castanera R."/>
            <person name="Alfaro M."/>
            <person name="Ramirez L."/>
            <person name="Pisabarro A.G."/>
            <person name="Kuo A."/>
            <person name="Tritt A."/>
            <person name="Lipzen A."/>
            <person name="He G."/>
            <person name="Yan M."/>
            <person name="Ng V."/>
            <person name="Cullen D."/>
            <person name="Martin F."/>
            <person name="Rosso M.-N."/>
            <person name="Henrissat B."/>
            <person name="Hibbett D."/>
            <person name="Martinez A.T."/>
            <person name="Grigoriev I.V."/>
        </authorList>
    </citation>
    <scope>NUCLEOTIDE SEQUENCE</scope>
    <source>
        <strain evidence="10">MF-IS2</strain>
    </source>
</reference>
<comment type="subcellular location">
    <subcellularLocation>
        <location evidence="1 8">Nucleus</location>
    </subcellularLocation>
</comment>
<evidence type="ECO:0000313" key="11">
    <source>
        <dbReference type="Proteomes" id="UP000807342"/>
    </source>
</evidence>
<keyword evidence="6 8" id="KW-0539">Nucleus</keyword>
<evidence type="ECO:0000256" key="6">
    <source>
        <dbReference type="ARBA" id="ARBA00023242"/>
    </source>
</evidence>
<name>A0A9P6C5N0_9AGAR</name>
<sequence length="672" mass="74518">MDSDSEPAWKQLRLSLEQPYKDDHGNAIPTIEDITPEGEYIYETKENPSARLGANLRRIFLERGLDFFDKMKGDTLPSEDSQTGPSNSENATKKDEDSREEDEPKVMTYEDLREMREEILKNLAVSLGEMTHAQQVLAALLAAPSAESQAQSSTQTQTPSQAQSQLTSQLQPASTTPDINFSATIVTKPPPITSVQAFNAQLTIGGKDEALRHAAGLFKASAESMERTRLAGEKYWVNALKIRRNNWGLVPAPLPLGSATGKGADRTSKDFLISFGLEESPTQFRRRAIGRLPSYSGVSDDVIFPHRRKNRLRISTIVKDQTGATRTTGNKAPFDDETTLEGALRAAQREIVEQEIFSILVQEAGSLPTASAKVSERLIVIDAAQGLELQIELADDIGTFAEKQPHEERNETCDLIYDGLHILLLRRHALLKGDRLGSSTSAANVPQAVPPPESHPGSKYPVLQPVIDLLQYQVFLERVRHEITQVVQALEAAGIHTTLVLSTVGETGKELIKLLDSETNLTVGGEIVLRIFERHTIRFTFVSPSTLVAHLSQSTLTVSSVPQLCQLLMDEVEQCLLYRIRDLGKSLTEHVEGTWFIDLNHCVGRWEGCVLNFRVTYGLDYTISCTAYFLGHSSGTQGQAHQYPPKDYREAKFLDWAEYLIKNAIKHSTSSI</sequence>
<dbReference type="GO" id="GO:0016592">
    <property type="term" value="C:mediator complex"/>
    <property type="evidence" value="ECO:0007669"/>
    <property type="project" value="InterPro"/>
</dbReference>